<comment type="caution">
    <text evidence="1">The sequence shown here is derived from an EMBL/GenBank/DDBJ whole genome shotgun (WGS) entry which is preliminary data.</text>
</comment>
<gene>
    <name evidence="1" type="ORF">I4F81_003646</name>
</gene>
<organism evidence="1 2">
    <name type="scientific">Pyropia yezoensis</name>
    <name type="common">Susabi-nori</name>
    <name type="synonym">Porphyra yezoensis</name>
    <dbReference type="NCBI Taxonomy" id="2788"/>
    <lineage>
        <taxon>Eukaryota</taxon>
        <taxon>Rhodophyta</taxon>
        <taxon>Bangiophyceae</taxon>
        <taxon>Bangiales</taxon>
        <taxon>Bangiaceae</taxon>
        <taxon>Pyropia</taxon>
    </lineage>
</organism>
<reference evidence="1" key="1">
    <citation type="submission" date="2019-11" db="EMBL/GenBank/DDBJ databases">
        <title>Nori genome reveals adaptations in red seaweeds to the harsh intertidal environment.</title>
        <authorList>
            <person name="Wang D."/>
            <person name="Mao Y."/>
        </authorList>
    </citation>
    <scope>NUCLEOTIDE SEQUENCE</scope>
    <source>
        <tissue evidence="1">Gametophyte</tissue>
    </source>
</reference>
<dbReference type="Proteomes" id="UP000798662">
    <property type="component" value="Chromosome 1"/>
</dbReference>
<accession>A0ACC3BT25</accession>
<name>A0ACC3BT25_PYRYE</name>
<evidence type="ECO:0000313" key="2">
    <source>
        <dbReference type="Proteomes" id="UP000798662"/>
    </source>
</evidence>
<dbReference type="EMBL" id="CM020618">
    <property type="protein sequence ID" value="KAK1861062.1"/>
    <property type="molecule type" value="Genomic_DNA"/>
</dbReference>
<proteinExistence type="predicted"/>
<sequence length="103" mass="10916">MWAFAALRADLASRLAAQAVRRRVLVFFSVTRATHLVVWTAVATAALKLAAERLPWTPDDGAVVHQWYLHSAAGVAAYAVRGGGRVVTVEGGGMATACGKVIR</sequence>
<evidence type="ECO:0000313" key="1">
    <source>
        <dbReference type="EMBL" id="KAK1861062.1"/>
    </source>
</evidence>
<protein>
    <submittedName>
        <fullName evidence="1">Uncharacterized protein</fullName>
    </submittedName>
</protein>
<keyword evidence="2" id="KW-1185">Reference proteome</keyword>